<dbReference type="OrthoDB" id="277202at2"/>
<dbReference type="GO" id="GO:0043856">
    <property type="term" value="F:anti-sigma factor antagonist activity"/>
    <property type="evidence" value="ECO:0007669"/>
    <property type="project" value="TreeGrafter"/>
</dbReference>
<dbReference type="InterPro" id="IPR002645">
    <property type="entry name" value="STAS_dom"/>
</dbReference>
<evidence type="ECO:0000313" key="2">
    <source>
        <dbReference type="EMBL" id="TWT82973.1"/>
    </source>
</evidence>
<dbReference type="Gene3D" id="3.30.750.24">
    <property type="entry name" value="STAS domain"/>
    <property type="match status" value="1"/>
</dbReference>
<dbReference type="RefSeq" id="WP_146399820.1">
    <property type="nucleotide sequence ID" value="NZ_SJPJ01000001.1"/>
</dbReference>
<dbReference type="InterPro" id="IPR036513">
    <property type="entry name" value="STAS_dom_sf"/>
</dbReference>
<reference evidence="2 3" key="1">
    <citation type="submission" date="2019-02" db="EMBL/GenBank/DDBJ databases">
        <title>Deep-cultivation of Planctomycetes and their phenomic and genomic characterization uncovers novel biology.</title>
        <authorList>
            <person name="Wiegand S."/>
            <person name="Jogler M."/>
            <person name="Boedeker C."/>
            <person name="Pinto D."/>
            <person name="Vollmers J."/>
            <person name="Rivas-Marin E."/>
            <person name="Kohn T."/>
            <person name="Peeters S.H."/>
            <person name="Heuer A."/>
            <person name="Rast P."/>
            <person name="Oberbeckmann S."/>
            <person name="Bunk B."/>
            <person name="Jeske O."/>
            <person name="Meyerdierks A."/>
            <person name="Storesund J.E."/>
            <person name="Kallscheuer N."/>
            <person name="Luecker S."/>
            <person name="Lage O.M."/>
            <person name="Pohl T."/>
            <person name="Merkel B.J."/>
            <person name="Hornburger P."/>
            <person name="Mueller R.-W."/>
            <person name="Bruemmer F."/>
            <person name="Labrenz M."/>
            <person name="Spormann A.M."/>
            <person name="Op Den Camp H."/>
            <person name="Overmann J."/>
            <person name="Amann R."/>
            <person name="Jetten M.S.M."/>
            <person name="Mascher T."/>
            <person name="Medema M.H."/>
            <person name="Devos D.P."/>
            <person name="Kaster A.-K."/>
            <person name="Ovreas L."/>
            <person name="Rohde M."/>
            <person name="Galperin M.Y."/>
            <person name="Jogler C."/>
        </authorList>
    </citation>
    <scope>NUCLEOTIDE SEQUENCE [LARGE SCALE GENOMIC DNA]</scope>
    <source>
        <strain evidence="2 3">CA13</strain>
    </source>
</reference>
<evidence type="ECO:0000259" key="1">
    <source>
        <dbReference type="PROSITE" id="PS50801"/>
    </source>
</evidence>
<dbReference type="PANTHER" id="PTHR33495">
    <property type="entry name" value="ANTI-SIGMA FACTOR ANTAGONIST TM_1081-RELATED-RELATED"/>
    <property type="match status" value="1"/>
</dbReference>
<dbReference type="Pfam" id="PF01740">
    <property type="entry name" value="STAS"/>
    <property type="match status" value="1"/>
</dbReference>
<dbReference type="CDD" id="cd07043">
    <property type="entry name" value="STAS_anti-anti-sigma_factors"/>
    <property type="match status" value="1"/>
</dbReference>
<dbReference type="EMBL" id="SJPJ01000001">
    <property type="protein sequence ID" value="TWT82973.1"/>
    <property type="molecule type" value="Genomic_DNA"/>
</dbReference>
<sequence length="119" mass="13386">MTYDHIQTSLKENVPVVTLAVSKFIDRLLIQETQQELISYIKSTKPEKMVIDFKSVESISSEFITTMLRCSEYVRSENGKLALCGMSPVVRMAFKVTNLDGTILSIQDSVVKAIDSFES</sequence>
<keyword evidence="3" id="KW-1185">Reference proteome</keyword>
<accession>A0A5C5Z8W0</accession>
<comment type="caution">
    <text evidence="2">The sequence shown here is derived from an EMBL/GenBank/DDBJ whole genome shotgun (WGS) entry which is preliminary data.</text>
</comment>
<proteinExistence type="predicted"/>
<protein>
    <recommendedName>
        <fullName evidence="1">STAS domain-containing protein</fullName>
    </recommendedName>
</protein>
<feature type="domain" description="STAS" evidence="1">
    <location>
        <begin position="6"/>
        <end position="117"/>
    </location>
</feature>
<dbReference type="SUPFAM" id="SSF52091">
    <property type="entry name" value="SpoIIaa-like"/>
    <property type="match status" value="1"/>
</dbReference>
<dbReference type="AlphaFoldDB" id="A0A5C5Z8W0"/>
<dbReference type="Proteomes" id="UP000315010">
    <property type="component" value="Unassembled WGS sequence"/>
</dbReference>
<dbReference type="PROSITE" id="PS50801">
    <property type="entry name" value="STAS"/>
    <property type="match status" value="1"/>
</dbReference>
<dbReference type="PANTHER" id="PTHR33495:SF2">
    <property type="entry name" value="ANTI-SIGMA FACTOR ANTAGONIST TM_1081-RELATED"/>
    <property type="match status" value="1"/>
</dbReference>
<gene>
    <name evidence="2" type="ORF">CA13_44360</name>
</gene>
<organism evidence="2 3">
    <name type="scientific">Novipirellula herctigrandis</name>
    <dbReference type="NCBI Taxonomy" id="2527986"/>
    <lineage>
        <taxon>Bacteria</taxon>
        <taxon>Pseudomonadati</taxon>
        <taxon>Planctomycetota</taxon>
        <taxon>Planctomycetia</taxon>
        <taxon>Pirellulales</taxon>
        <taxon>Pirellulaceae</taxon>
        <taxon>Novipirellula</taxon>
    </lineage>
</organism>
<name>A0A5C5Z8W0_9BACT</name>
<evidence type="ECO:0000313" key="3">
    <source>
        <dbReference type="Proteomes" id="UP000315010"/>
    </source>
</evidence>